<reference evidence="5" key="1">
    <citation type="journal article" date="2019" name="Int. J. Syst. Evol. Microbiol.">
        <title>The Global Catalogue of Microorganisms (GCM) 10K type strain sequencing project: providing services to taxonomists for standard genome sequencing and annotation.</title>
        <authorList>
            <consortium name="The Broad Institute Genomics Platform"/>
            <consortium name="The Broad Institute Genome Sequencing Center for Infectious Disease"/>
            <person name="Wu L."/>
            <person name="Ma J."/>
        </authorList>
    </citation>
    <scope>NUCLEOTIDE SEQUENCE [LARGE SCALE GENOMIC DNA]</scope>
    <source>
        <strain evidence="5">JCM 17986</strain>
    </source>
</reference>
<dbReference type="InterPro" id="IPR036291">
    <property type="entry name" value="NAD(P)-bd_dom_sf"/>
</dbReference>
<dbReference type="Gene3D" id="3.40.50.720">
    <property type="entry name" value="NAD(P)-binding Rossmann-like Domain"/>
    <property type="match status" value="1"/>
</dbReference>
<dbReference type="SMART" id="SM00822">
    <property type="entry name" value="PKS_KR"/>
    <property type="match status" value="1"/>
</dbReference>
<evidence type="ECO:0000259" key="3">
    <source>
        <dbReference type="SMART" id="SM00822"/>
    </source>
</evidence>
<comment type="similarity">
    <text evidence="1">Belongs to the short-chain dehydrogenases/reductases (SDR) family.</text>
</comment>
<keyword evidence="5" id="KW-1185">Reference proteome</keyword>
<dbReference type="InterPro" id="IPR057326">
    <property type="entry name" value="KR_dom"/>
</dbReference>
<organism evidence="4 5">
    <name type="scientific">Yinghuangia aomiensis</name>
    <dbReference type="NCBI Taxonomy" id="676205"/>
    <lineage>
        <taxon>Bacteria</taxon>
        <taxon>Bacillati</taxon>
        <taxon>Actinomycetota</taxon>
        <taxon>Actinomycetes</taxon>
        <taxon>Kitasatosporales</taxon>
        <taxon>Streptomycetaceae</taxon>
        <taxon>Yinghuangia</taxon>
    </lineage>
</organism>
<evidence type="ECO:0000313" key="5">
    <source>
        <dbReference type="Proteomes" id="UP001500466"/>
    </source>
</evidence>
<dbReference type="PANTHER" id="PTHR42760">
    <property type="entry name" value="SHORT-CHAIN DEHYDROGENASES/REDUCTASES FAMILY MEMBER"/>
    <property type="match status" value="1"/>
</dbReference>
<dbReference type="PRINTS" id="PR00080">
    <property type="entry name" value="SDRFAMILY"/>
</dbReference>
<proteinExistence type="inferred from homology"/>
<name>A0ABP9HHC1_9ACTN</name>
<keyword evidence="2" id="KW-0560">Oxidoreductase</keyword>
<dbReference type="PRINTS" id="PR00081">
    <property type="entry name" value="GDHRDH"/>
</dbReference>
<evidence type="ECO:0000313" key="4">
    <source>
        <dbReference type="EMBL" id="GAA4970698.1"/>
    </source>
</evidence>
<evidence type="ECO:0000256" key="1">
    <source>
        <dbReference type="ARBA" id="ARBA00006484"/>
    </source>
</evidence>
<evidence type="ECO:0000256" key="2">
    <source>
        <dbReference type="ARBA" id="ARBA00023002"/>
    </source>
</evidence>
<dbReference type="PANTHER" id="PTHR42760:SF133">
    <property type="entry name" value="3-OXOACYL-[ACYL-CARRIER-PROTEIN] REDUCTASE"/>
    <property type="match status" value="1"/>
</dbReference>
<accession>A0ABP9HHC1</accession>
<dbReference type="Pfam" id="PF13561">
    <property type="entry name" value="adh_short_C2"/>
    <property type="match status" value="1"/>
</dbReference>
<dbReference type="SUPFAM" id="SSF51735">
    <property type="entry name" value="NAD(P)-binding Rossmann-fold domains"/>
    <property type="match status" value="1"/>
</dbReference>
<dbReference type="Proteomes" id="UP001500466">
    <property type="component" value="Unassembled WGS sequence"/>
</dbReference>
<dbReference type="InterPro" id="IPR020904">
    <property type="entry name" value="Sc_DH/Rdtase_CS"/>
</dbReference>
<protein>
    <submittedName>
        <fullName evidence="4">Glucose 1-dehydrogenase</fullName>
    </submittedName>
</protein>
<dbReference type="RefSeq" id="WP_345676963.1">
    <property type="nucleotide sequence ID" value="NZ_BAABHS010000013.1"/>
</dbReference>
<dbReference type="InterPro" id="IPR002347">
    <property type="entry name" value="SDR_fam"/>
</dbReference>
<gene>
    <name evidence="4" type="ORF">GCM10023205_40440</name>
</gene>
<feature type="domain" description="Ketoreductase" evidence="3">
    <location>
        <begin position="19"/>
        <end position="199"/>
    </location>
</feature>
<dbReference type="PROSITE" id="PS00061">
    <property type="entry name" value="ADH_SHORT"/>
    <property type="match status" value="1"/>
</dbReference>
<comment type="caution">
    <text evidence="4">The sequence shown here is derived from an EMBL/GenBank/DDBJ whole genome shotgun (WGS) entry which is preliminary data.</text>
</comment>
<dbReference type="EMBL" id="BAABHS010000013">
    <property type="protein sequence ID" value="GAA4970698.1"/>
    <property type="molecule type" value="Genomic_DNA"/>
</dbReference>
<sequence length="260" mass="26044">MTSAAPETGQAASTGLAGRICVVTGGTRGIGAATVDALAEAGATVVLTGRDEAKAKERASRAAAATGATVVGHALDVTDSAAVRALFTEIAREHGGIDCLVANAGVLEDALIGMIRDDLVDRMLSTNVAGTLSCLQAAARAMMRKRSGAIVLLASIVGERGNAGQSAYAASKGAVSALTKTAAKELGRYNIRVNAVAPGVIATDMIAHLPEDLVAGRVADTALGRVGTPEEVARVIRFLCGPDAAFVTGQIVGVDGGLVL</sequence>